<evidence type="ECO:0000313" key="1">
    <source>
        <dbReference type="EMBL" id="AOW99421.1"/>
    </source>
</evidence>
<protein>
    <submittedName>
        <fullName evidence="1">Uncharacterized protein</fullName>
    </submittedName>
</protein>
<organism evidence="1 2">
    <name type="scientific">Moorena producens PAL-8-15-08-1</name>
    <dbReference type="NCBI Taxonomy" id="1458985"/>
    <lineage>
        <taxon>Bacteria</taxon>
        <taxon>Bacillati</taxon>
        <taxon>Cyanobacteriota</taxon>
        <taxon>Cyanophyceae</taxon>
        <taxon>Coleofasciculales</taxon>
        <taxon>Coleofasciculaceae</taxon>
        <taxon>Moorena</taxon>
    </lineage>
</organism>
<name>A0A1D8TP61_9CYAN</name>
<gene>
    <name evidence="1" type="ORF">BJP34_08080</name>
</gene>
<dbReference type="AlphaFoldDB" id="A0A1D8TP61"/>
<reference evidence="2" key="1">
    <citation type="submission" date="2016-10" db="EMBL/GenBank/DDBJ databases">
        <title>Comparative genomics uncovers the prolific and rare metabolic potential of the cyanobacterial genus Moorea.</title>
        <authorList>
            <person name="Leao T."/>
            <person name="Castelao G."/>
            <person name="Korobeynikov A."/>
            <person name="Monroe E.A."/>
            <person name="Podell S."/>
            <person name="Glukhov E."/>
            <person name="Allen E."/>
            <person name="Gerwick W.H."/>
            <person name="Gerwick L."/>
        </authorList>
    </citation>
    <scope>NUCLEOTIDE SEQUENCE [LARGE SCALE GENOMIC DNA]</scope>
    <source>
        <strain evidence="2">PAL-8-15-08-1</strain>
    </source>
</reference>
<dbReference type="EMBL" id="CP017599">
    <property type="protein sequence ID" value="AOW99421.1"/>
    <property type="molecule type" value="Genomic_DNA"/>
</dbReference>
<evidence type="ECO:0000313" key="2">
    <source>
        <dbReference type="Proteomes" id="UP000177870"/>
    </source>
</evidence>
<dbReference type="KEGG" id="mpro:BJP34_08080"/>
<dbReference type="Proteomes" id="UP000177870">
    <property type="component" value="Chromosome"/>
</dbReference>
<accession>A0A1D8TP61</accession>
<sequence>MLKCSQLFLYLTKFPKTIAKGTADLGTADLGVGSSDAARPKGVSPTRYCIKTAVGNIASKFSEFLHGLLYLLRSAK</sequence>
<proteinExistence type="predicted"/>